<feature type="compositionally biased region" description="Low complexity" evidence="2">
    <location>
        <begin position="288"/>
        <end position="298"/>
    </location>
</feature>
<dbReference type="RefSeq" id="WP_091671408.1">
    <property type="nucleotide sequence ID" value="NZ_FOKG01000003.1"/>
</dbReference>
<proteinExistence type="inferred from homology"/>
<dbReference type="EMBL" id="FOKG01000003">
    <property type="protein sequence ID" value="SFB01054.1"/>
    <property type="molecule type" value="Genomic_DNA"/>
</dbReference>
<dbReference type="SUPFAM" id="SSF140459">
    <property type="entry name" value="PE/PPE dimer-like"/>
    <property type="match status" value="1"/>
</dbReference>
<evidence type="ECO:0000313" key="5">
    <source>
        <dbReference type="Proteomes" id="UP000243799"/>
    </source>
</evidence>
<dbReference type="InterPro" id="IPR000030">
    <property type="entry name" value="PPE_dom"/>
</dbReference>
<name>A0A1I0XJG7_9PSEU</name>
<dbReference type="STRING" id="490629.SAMN05216266_103260"/>
<dbReference type="Proteomes" id="UP000243799">
    <property type="component" value="Unassembled WGS sequence"/>
</dbReference>
<feature type="region of interest" description="Disordered" evidence="2">
    <location>
        <begin position="1"/>
        <end position="34"/>
    </location>
</feature>
<dbReference type="AlphaFoldDB" id="A0A1I0XJG7"/>
<dbReference type="InterPro" id="IPR038332">
    <property type="entry name" value="PPE_sf"/>
</dbReference>
<evidence type="ECO:0000256" key="2">
    <source>
        <dbReference type="SAM" id="MobiDB-lite"/>
    </source>
</evidence>
<feature type="compositionally biased region" description="Gly residues" evidence="2">
    <location>
        <begin position="275"/>
        <end position="287"/>
    </location>
</feature>
<dbReference type="Gene3D" id="1.20.1260.20">
    <property type="entry name" value="PPE superfamily"/>
    <property type="match status" value="1"/>
</dbReference>
<accession>A0A1I0XJG7</accession>
<protein>
    <submittedName>
        <fullName evidence="4">PPE family protein</fullName>
    </submittedName>
</protein>
<gene>
    <name evidence="4" type="ORF">SAMN05216266_103260</name>
</gene>
<feature type="compositionally biased region" description="Low complexity" evidence="2">
    <location>
        <begin position="237"/>
        <end position="252"/>
    </location>
</feature>
<dbReference type="Pfam" id="PF00823">
    <property type="entry name" value="PPE"/>
    <property type="match status" value="1"/>
</dbReference>
<reference evidence="5" key="1">
    <citation type="submission" date="2016-10" db="EMBL/GenBank/DDBJ databases">
        <authorList>
            <person name="Varghese N."/>
            <person name="Submissions S."/>
        </authorList>
    </citation>
    <scope>NUCLEOTIDE SEQUENCE [LARGE SCALE GENOMIC DNA]</scope>
    <source>
        <strain evidence="5">CGMCC 4.3568</strain>
    </source>
</reference>
<comment type="similarity">
    <text evidence="1">Belongs to the mycobacterial PPE family.</text>
</comment>
<evidence type="ECO:0000313" key="4">
    <source>
        <dbReference type="EMBL" id="SFB01054.1"/>
    </source>
</evidence>
<feature type="domain" description="PPE" evidence="3">
    <location>
        <begin position="66"/>
        <end position="144"/>
    </location>
</feature>
<organism evidence="4 5">
    <name type="scientific">Amycolatopsis marina</name>
    <dbReference type="NCBI Taxonomy" id="490629"/>
    <lineage>
        <taxon>Bacteria</taxon>
        <taxon>Bacillati</taxon>
        <taxon>Actinomycetota</taxon>
        <taxon>Actinomycetes</taxon>
        <taxon>Pseudonocardiales</taxon>
        <taxon>Pseudonocardiaceae</taxon>
        <taxon>Amycolatopsis</taxon>
    </lineage>
</organism>
<dbReference type="OrthoDB" id="3681508at2"/>
<evidence type="ECO:0000259" key="3">
    <source>
        <dbReference type="Pfam" id="PF00823"/>
    </source>
</evidence>
<feature type="compositionally biased region" description="Low complexity" evidence="2">
    <location>
        <begin position="306"/>
        <end position="323"/>
    </location>
</feature>
<keyword evidence="5" id="KW-1185">Reference proteome</keyword>
<feature type="region of interest" description="Disordered" evidence="2">
    <location>
        <begin position="200"/>
        <end position="332"/>
    </location>
</feature>
<sequence>MERPEFYADPPCVPWPPRPWPPQPPEEPETDAGIFGLPVDWSAYSHQELHTMVHDEVDLAGADRVAQTWSDLGSSLDRIAEDLRRAVQSSSAGWSGEAAEQAREAATGLVHWSEGTAGRGHGVAGLVGDQAGYVRVARDSMPAPILPAVPERPELSAFGGGGFARGGELVADNGAQQEIVANRHQQAAEVMRQLQHDSGEVYGRVPHFPPPRVEYEAPERPLPPQPRPDVGDDGTTASGVDSAPAGAAAGSGRPQTLAPGGMAGAGMPPSAGDQLAGGGRVGAGAVGGPAAATAASGPVAGGGPRGPLAAGGMPMGAAGSGARPGDDTEHKSPAYLEEDEDLWGADVPVVAPVIGEDSHRRGF</sequence>
<evidence type="ECO:0000256" key="1">
    <source>
        <dbReference type="ARBA" id="ARBA00010652"/>
    </source>
</evidence>
<feature type="compositionally biased region" description="Pro residues" evidence="2">
    <location>
        <begin position="11"/>
        <end position="25"/>
    </location>
</feature>